<accession>A0A1B2J840</accession>
<reference evidence="3 4" key="1">
    <citation type="submission" date="2016-02" db="EMBL/GenBank/DDBJ databases">
        <title>Comparative genomic and transcriptomic foundation for Pichia pastoris.</title>
        <authorList>
            <person name="Love K.R."/>
            <person name="Shah K.A."/>
            <person name="Whittaker C.A."/>
            <person name="Wu J."/>
            <person name="Bartlett M.C."/>
            <person name="Ma D."/>
            <person name="Leeson R.L."/>
            <person name="Priest M."/>
            <person name="Young S.K."/>
            <person name="Love J.C."/>
        </authorList>
    </citation>
    <scope>NUCLEOTIDE SEQUENCE [LARGE SCALE GENOMIC DNA]</scope>
    <source>
        <strain evidence="3 4">ATCC 28485</strain>
    </source>
</reference>
<organism evidence="3 4">
    <name type="scientific">Komagataella pastoris</name>
    <name type="common">Yeast</name>
    <name type="synonym">Pichia pastoris</name>
    <dbReference type="NCBI Taxonomy" id="4922"/>
    <lineage>
        <taxon>Eukaryota</taxon>
        <taxon>Fungi</taxon>
        <taxon>Dikarya</taxon>
        <taxon>Ascomycota</taxon>
        <taxon>Saccharomycotina</taxon>
        <taxon>Pichiomycetes</taxon>
        <taxon>Pichiales</taxon>
        <taxon>Pichiaceae</taxon>
        <taxon>Komagataella</taxon>
    </lineage>
</organism>
<dbReference type="GO" id="GO:0005739">
    <property type="term" value="C:mitochondrion"/>
    <property type="evidence" value="ECO:0007669"/>
    <property type="project" value="TreeGrafter"/>
</dbReference>
<name>A0A1B2J840_PICPA</name>
<protein>
    <submittedName>
        <fullName evidence="3">BA75_00339T0</fullName>
    </submittedName>
</protein>
<dbReference type="EMBL" id="CP014584">
    <property type="protein sequence ID" value="ANZ74207.1"/>
    <property type="molecule type" value="Genomic_DNA"/>
</dbReference>
<dbReference type="SUPFAM" id="SSF53335">
    <property type="entry name" value="S-adenosyl-L-methionine-dependent methyltransferases"/>
    <property type="match status" value="1"/>
</dbReference>
<dbReference type="GO" id="GO:0032259">
    <property type="term" value="P:methylation"/>
    <property type="evidence" value="ECO:0007669"/>
    <property type="project" value="UniProtKB-KW"/>
</dbReference>
<evidence type="ECO:0000313" key="3">
    <source>
        <dbReference type="EMBL" id="ANZ74207.1"/>
    </source>
</evidence>
<sequence>MLRQIRTFCRSAGTKQDTKFNVFDRKVKLLQRTRAANDEESLQVEYLRDEIARRTVHRLSFIKREGMNLLDFGCGSGNFVKTLLTPTEDELMKDNINNVRPKLKHVYMVDSCLPLLERNSFDDSFVTKINADEEEYSHEILQRKDFFDCAISNLSLHWINNLPGTFKNINNSLKEDGLFMGSMFATDTLFELRTSLQLAEMERRGGISPRISPFVDSSDLGNLLQKANFNLVTVDVEEIIVNYPDVWCLMRDLQLMGESNAIANPPGPITKDMLIALDPIYRSLHGDEKTGALPATFRIVFMIGWKKSDNQPKPLERGSAQMSLKDVL</sequence>
<dbReference type="InterPro" id="IPR029063">
    <property type="entry name" value="SAM-dependent_MTases_sf"/>
</dbReference>
<dbReference type="Proteomes" id="UP000094565">
    <property type="component" value="Chromosome 1"/>
</dbReference>
<keyword evidence="1" id="KW-0489">Methyltransferase</keyword>
<evidence type="ECO:0000313" key="4">
    <source>
        <dbReference type="Proteomes" id="UP000094565"/>
    </source>
</evidence>
<keyword evidence="4" id="KW-1185">Reference proteome</keyword>
<dbReference type="AlphaFoldDB" id="A0A1B2J840"/>
<dbReference type="PANTHER" id="PTHR13090:SF1">
    <property type="entry name" value="ARGININE-HYDROXYLASE NDUFAF5, MITOCHONDRIAL"/>
    <property type="match status" value="1"/>
</dbReference>
<dbReference type="GO" id="GO:0032981">
    <property type="term" value="P:mitochondrial respiratory chain complex I assembly"/>
    <property type="evidence" value="ECO:0007669"/>
    <property type="project" value="TreeGrafter"/>
</dbReference>
<gene>
    <name evidence="3" type="ORF">ATY40_BA7500339</name>
</gene>
<dbReference type="Gene3D" id="3.40.50.150">
    <property type="entry name" value="Vaccinia Virus protein VP39"/>
    <property type="match status" value="1"/>
</dbReference>
<dbReference type="CDD" id="cd02440">
    <property type="entry name" value="AdoMet_MTases"/>
    <property type="match status" value="1"/>
</dbReference>
<evidence type="ECO:0000256" key="2">
    <source>
        <dbReference type="ARBA" id="ARBA00022679"/>
    </source>
</evidence>
<dbReference type="Pfam" id="PF13489">
    <property type="entry name" value="Methyltransf_23"/>
    <property type="match status" value="1"/>
</dbReference>
<dbReference type="OrthoDB" id="16816at2759"/>
<proteinExistence type="predicted"/>
<dbReference type="PANTHER" id="PTHR13090">
    <property type="entry name" value="ARGININE-HYDROXYLASE NDUFAF5, MITOCHONDRIAL"/>
    <property type="match status" value="1"/>
</dbReference>
<dbReference type="InterPro" id="IPR050602">
    <property type="entry name" value="Malonyl-ACP_OMT"/>
</dbReference>
<evidence type="ECO:0000256" key="1">
    <source>
        <dbReference type="ARBA" id="ARBA00022603"/>
    </source>
</evidence>
<keyword evidence="2" id="KW-0808">Transferase</keyword>
<dbReference type="GO" id="GO:0008168">
    <property type="term" value="F:methyltransferase activity"/>
    <property type="evidence" value="ECO:0007669"/>
    <property type="project" value="UniProtKB-KW"/>
</dbReference>